<proteinExistence type="predicted"/>
<dbReference type="Proteomes" id="UP000250043">
    <property type="component" value="Unassembled WGS sequence"/>
</dbReference>
<protein>
    <submittedName>
        <fullName evidence="1">Uncharacterized protein</fullName>
    </submittedName>
</protein>
<reference evidence="1 2" key="1">
    <citation type="submission" date="2016-07" db="EMBL/GenBank/DDBJ databases">
        <title>Draft genome of the white-rot fungus Obba rivulosa 3A-2.</title>
        <authorList>
            <consortium name="DOE Joint Genome Institute"/>
            <person name="Miettinen O."/>
            <person name="Riley R."/>
            <person name="Acob R."/>
            <person name="Barry K."/>
            <person name="Cullen D."/>
            <person name="De Vries R."/>
            <person name="Hainaut M."/>
            <person name="Hatakka A."/>
            <person name="Henrissat B."/>
            <person name="Hilden K."/>
            <person name="Kuo R."/>
            <person name="Labutti K."/>
            <person name="Lipzen A."/>
            <person name="Makela M.R."/>
            <person name="Sandor L."/>
            <person name="Spatafora J.W."/>
            <person name="Grigoriev I.V."/>
            <person name="Hibbett D.S."/>
        </authorList>
    </citation>
    <scope>NUCLEOTIDE SEQUENCE [LARGE SCALE GENOMIC DNA]</scope>
    <source>
        <strain evidence="1 2">3A-2</strain>
    </source>
</reference>
<name>A0A8E2B0T7_9APHY</name>
<evidence type="ECO:0000313" key="1">
    <source>
        <dbReference type="EMBL" id="OCH89085.1"/>
    </source>
</evidence>
<dbReference type="EMBL" id="KV722435">
    <property type="protein sequence ID" value="OCH89085.1"/>
    <property type="molecule type" value="Genomic_DNA"/>
</dbReference>
<keyword evidence="2" id="KW-1185">Reference proteome</keyword>
<gene>
    <name evidence="1" type="ORF">OBBRIDRAFT_40053</name>
</gene>
<sequence>MDHKRILSSGRSLWPLCWSLQHTKVQIMIPCLADIPSCRQGGARERKVSSNATWSTHVSSTAHTGCHCQQATSFARSQSTVPLMKPPSRIPPIGIELVDCTTRPSPRAGTHGGDVTRDCGSRVTRRRIKARVRRDMLSIFFRFHGQSCDCVLSDLKTSTQSTSHDKSLNMTQSCSEHDNKQDMPCIKELSCVPYEPEQDRALSSPYKTTNHC</sequence>
<organism evidence="1 2">
    <name type="scientific">Obba rivulosa</name>
    <dbReference type="NCBI Taxonomy" id="1052685"/>
    <lineage>
        <taxon>Eukaryota</taxon>
        <taxon>Fungi</taxon>
        <taxon>Dikarya</taxon>
        <taxon>Basidiomycota</taxon>
        <taxon>Agaricomycotina</taxon>
        <taxon>Agaricomycetes</taxon>
        <taxon>Polyporales</taxon>
        <taxon>Gelatoporiaceae</taxon>
        <taxon>Obba</taxon>
    </lineage>
</organism>
<evidence type="ECO:0000313" key="2">
    <source>
        <dbReference type="Proteomes" id="UP000250043"/>
    </source>
</evidence>
<dbReference type="AlphaFoldDB" id="A0A8E2B0T7"/>
<accession>A0A8E2B0T7</accession>